<reference evidence="6" key="1">
    <citation type="submission" date="2019-08" db="EMBL/GenBank/DDBJ databases">
        <authorList>
            <person name="Kucharzyk K."/>
            <person name="Murdoch R.W."/>
            <person name="Higgins S."/>
            <person name="Loffler F."/>
        </authorList>
    </citation>
    <scope>NUCLEOTIDE SEQUENCE</scope>
</reference>
<evidence type="ECO:0000259" key="5">
    <source>
        <dbReference type="PROSITE" id="PS50893"/>
    </source>
</evidence>
<evidence type="ECO:0000256" key="2">
    <source>
        <dbReference type="ARBA" id="ARBA00022448"/>
    </source>
</evidence>
<dbReference type="InterPro" id="IPR027417">
    <property type="entry name" value="P-loop_NTPase"/>
</dbReference>
<protein>
    <submittedName>
        <fullName evidence="6">Daunorubicin/doxorubicin resistance ATP-binding protein DrrA</fullName>
        <ecNumber evidence="6">3.6.3.-</ecNumber>
    </submittedName>
</protein>
<evidence type="ECO:0000256" key="3">
    <source>
        <dbReference type="ARBA" id="ARBA00022741"/>
    </source>
</evidence>
<dbReference type="InterPro" id="IPR003593">
    <property type="entry name" value="AAA+_ATPase"/>
</dbReference>
<name>A0A644ULS6_9ZZZZ</name>
<gene>
    <name evidence="6" type="primary">drrA_6</name>
    <name evidence="6" type="ORF">SDC9_25797</name>
</gene>
<dbReference type="PANTHER" id="PTHR42711:SF5">
    <property type="entry name" value="ABC TRANSPORTER ATP-BINDING PROTEIN NATA"/>
    <property type="match status" value="1"/>
</dbReference>
<dbReference type="InterPro" id="IPR050763">
    <property type="entry name" value="ABC_transporter_ATP-binding"/>
</dbReference>
<dbReference type="EMBL" id="VSSQ01000131">
    <property type="protein sequence ID" value="MPL79910.1"/>
    <property type="molecule type" value="Genomic_DNA"/>
</dbReference>
<dbReference type="PROSITE" id="PS50893">
    <property type="entry name" value="ABC_TRANSPORTER_2"/>
    <property type="match status" value="1"/>
</dbReference>
<evidence type="ECO:0000256" key="4">
    <source>
        <dbReference type="ARBA" id="ARBA00022840"/>
    </source>
</evidence>
<sequence>MPEKHAIFTEGLIKKYKGKTNPTLDGLNLKILKGSLYGLLAPNGAGKTTTIDILCGLKRFDSGRVLVDGLSVPAELSEIKKIIGLVPQEIALFPMLTGKENLRIIGGMYGVEGKILNDRVDELLERFGLENSADRPLSQYSGGMKRRINLLAGLLHTPKILILDEPTVGVDAQSRNLILEELIRINREGTTVLFISHYLEEAECICDTVGLIDGGKIVLEGNPAELGKSNPECKNLEALYFKLTGKQMRDTYE</sequence>
<dbReference type="InterPro" id="IPR003439">
    <property type="entry name" value="ABC_transporter-like_ATP-bd"/>
</dbReference>
<dbReference type="GO" id="GO:0016887">
    <property type="term" value="F:ATP hydrolysis activity"/>
    <property type="evidence" value="ECO:0007669"/>
    <property type="project" value="InterPro"/>
</dbReference>
<organism evidence="6">
    <name type="scientific">bioreactor metagenome</name>
    <dbReference type="NCBI Taxonomy" id="1076179"/>
    <lineage>
        <taxon>unclassified sequences</taxon>
        <taxon>metagenomes</taxon>
        <taxon>ecological metagenomes</taxon>
    </lineage>
</organism>
<feature type="domain" description="ABC transporter" evidence="5">
    <location>
        <begin position="7"/>
        <end position="239"/>
    </location>
</feature>
<keyword evidence="6" id="KW-0378">Hydrolase</keyword>
<accession>A0A644ULS6</accession>
<dbReference type="AlphaFoldDB" id="A0A644ULS6"/>
<dbReference type="Pfam" id="PF00005">
    <property type="entry name" value="ABC_tran"/>
    <property type="match status" value="1"/>
</dbReference>
<dbReference type="Gene3D" id="3.40.50.300">
    <property type="entry name" value="P-loop containing nucleotide triphosphate hydrolases"/>
    <property type="match status" value="1"/>
</dbReference>
<keyword evidence="3" id="KW-0547">Nucleotide-binding</keyword>
<dbReference type="PANTHER" id="PTHR42711">
    <property type="entry name" value="ABC TRANSPORTER ATP-BINDING PROTEIN"/>
    <property type="match status" value="1"/>
</dbReference>
<dbReference type="SMART" id="SM00382">
    <property type="entry name" value="AAA"/>
    <property type="match status" value="1"/>
</dbReference>
<keyword evidence="4 6" id="KW-0067">ATP-binding</keyword>
<dbReference type="SUPFAM" id="SSF52540">
    <property type="entry name" value="P-loop containing nucleoside triphosphate hydrolases"/>
    <property type="match status" value="1"/>
</dbReference>
<evidence type="ECO:0000313" key="6">
    <source>
        <dbReference type="EMBL" id="MPL79910.1"/>
    </source>
</evidence>
<dbReference type="PROSITE" id="PS00211">
    <property type="entry name" value="ABC_TRANSPORTER_1"/>
    <property type="match status" value="1"/>
</dbReference>
<dbReference type="EC" id="3.6.3.-" evidence="6"/>
<comment type="similarity">
    <text evidence="1">Belongs to the ABC transporter superfamily.</text>
</comment>
<evidence type="ECO:0000256" key="1">
    <source>
        <dbReference type="ARBA" id="ARBA00005417"/>
    </source>
</evidence>
<comment type="caution">
    <text evidence="6">The sequence shown here is derived from an EMBL/GenBank/DDBJ whole genome shotgun (WGS) entry which is preliminary data.</text>
</comment>
<dbReference type="GO" id="GO:0005524">
    <property type="term" value="F:ATP binding"/>
    <property type="evidence" value="ECO:0007669"/>
    <property type="project" value="UniProtKB-KW"/>
</dbReference>
<keyword evidence="2" id="KW-0813">Transport</keyword>
<proteinExistence type="inferred from homology"/>
<dbReference type="InterPro" id="IPR017871">
    <property type="entry name" value="ABC_transporter-like_CS"/>
</dbReference>